<dbReference type="Proteomes" id="UP000071065">
    <property type="component" value="Chromosome"/>
</dbReference>
<gene>
    <name evidence="1" type="ORF">EZMO1_1824</name>
</gene>
<dbReference type="KEGG" id="emp:EZMO1_1824"/>
<dbReference type="AlphaFoldDB" id="A0A142BB41"/>
<dbReference type="InterPro" id="IPR013321">
    <property type="entry name" value="Arc_rbn_hlx_hlx"/>
</dbReference>
<dbReference type="SUPFAM" id="SSF47598">
    <property type="entry name" value="Ribbon-helix-helix"/>
    <property type="match status" value="1"/>
</dbReference>
<accession>A0A142BB41</accession>
<dbReference type="GO" id="GO:0006355">
    <property type="term" value="P:regulation of DNA-templated transcription"/>
    <property type="evidence" value="ECO:0007669"/>
    <property type="project" value="InterPro"/>
</dbReference>
<dbReference type="STRING" id="570277.EZMO1_1824"/>
<organism evidence="1 2">
    <name type="scientific">Endozoicomonas montiporae CL-33</name>
    <dbReference type="NCBI Taxonomy" id="570277"/>
    <lineage>
        <taxon>Bacteria</taxon>
        <taxon>Pseudomonadati</taxon>
        <taxon>Pseudomonadota</taxon>
        <taxon>Gammaproteobacteria</taxon>
        <taxon>Oceanospirillales</taxon>
        <taxon>Endozoicomonadaceae</taxon>
        <taxon>Endozoicomonas</taxon>
    </lineage>
</organism>
<evidence type="ECO:0000313" key="2">
    <source>
        <dbReference type="Proteomes" id="UP000071065"/>
    </source>
</evidence>
<name>A0A142BB41_9GAMM</name>
<dbReference type="RefSeq" id="WP_145912544.1">
    <property type="nucleotide sequence ID" value="NZ_CP013251.1"/>
</dbReference>
<dbReference type="InterPro" id="IPR008651">
    <property type="entry name" value="Uncharacterised_HicB"/>
</dbReference>
<dbReference type="Pfam" id="PF05534">
    <property type="entry name" value="HicB"/>
    <property type="match status" value="1"/>
</dbReference>
<dbReference type="InterPro" id="IPR010985">
    <property type="entry name" value="Ribbon_hlx_hlx"/>
</dbReference>
<sequence length="54" mass="6541">MQERNYDQMHIRLAKSLKQRVEQAAEREERSLNSWVVLAIKEKLKRDKTQQNTD</sequence>
<evidence type="ECO:0000313" key="1">
    <source>
        <dbReference type="EMBL" id="AMO55967.1"/>
    </source>
</evidence>
<dbReference type="EMBL" id="CP013251">
    <property type="protein sequence ID" value="AMO55967.1"/>
    <property type="molecule type" value="Genomic_DNA"/>
</dbReference>
<proteinExistence type="predicted"/>
<evidence type="ECO:0008006" key="3">
    <source>
        <dbReference type="Google" id="ProtNLM"/>
    </source>
</evidence>
<protein>
    <recommendedName>
        <fullName evidence="3">Arc-like DNA binding domain-containing protein</fullName>
    </recommendedName>
</protein>
<reference evidence="1 2" key="1">
    <citation type="journal article" date="2016" name="Front. Microbiol.">
        <title>Genomic Insight into the Host-Endosymbiont Relationship of Endozoicomonas montiporae CL-33(T) with its Coral Host.</title>
        <authorList>
            <person name="Ding J.-Y."/>
            <person name="Shiu J.-H."/>
            <person name="Chen W.-M."/>
            <person name="Chiang Y.-R."/>
            <person name="Tang S.-L."/>
        </authorList>
    </citation>
    <scope>NUCLEOTIDE SEQUENCE [LARGE SCALE GENOMIC DNA]</scope>
    <source>
        <strain evidence="1 2">CL-33</strain>
    </source>
</reference>
<dbReference type="PATRIC" id="fig|570277.3.peg.1966"/>
<dbReference type="Gene3D" id="1.10.1220.10">
    <property type="entry name" value="Met repressor-like"/>
    <property type="match status" value="1"/>
</dbReference>